<evidence type="ECO:0000259" key="2">
    <source>
        <dbReference type="PROSITE" id="PS50157"/>
    </source>
</evidence>
<dbReference type="AlphaFoldDB" id="A0A139AAN8"/>
<proteinExistence type="predicted"/>
<dbReference type="InterPro" id="IPR013087">
    <property type="entry name" value="Znf_C2H2_type"/>
</dbReference>
<dbReference type="Gene3D" id="3.30.160.60">
    <property type="entry name" value="Classic Zinc Finger"/>
    <property type="match status" value="1"/>
</dbReference>
<dbReference type="PROSITE" id="PS50157">
    <property type="entry name" value="ZINC_FINGER_C2H2_2"/>
    <property type="match status" value="1"/>
</dbReference>
<keyword evidence="4" id="KW-1185">Reference proteome</keyword>
<keyword evidence="1" id="KW-0479">Metal-binding</keyword>
<dbReference type="Proteomes" id="UP000070544">
    <property type="component" value="Unassembled WGS sequence"/>
</dbReference>
<gene>
    <name evidence="3" type="ORF">M427DRAFT_362714</name>
</gene>
<accession>A0A139AAN8</accession>
<name>A0A139AAN8_GONPJ</name>
<dbReference type="GO" id="GO:0008270">
    <property type="term" value="F:zinc ion binding"/>
    <property type="evidence" value="ECO:0007669"/>
    <property type="project" value="UniProtKB-KW"/>
</dbReference>
<dbReference type="InterPro" id="IPR036236">
    <property type="entry name" value="Znf_C2H2_sf"/>
</dbReference>
<keyword evidence="1" id="KW-0862">Zinc</keyword>
<keyword evidence="1" id="KW-0863">Zinc-finger</keyword>
<evidence type="ECO:0000313" key="4">
    <source>
        <dbReference type="Proteomes" id="UP000070544"/>
    </source>
</evidence>
<protein>
    <recommendedName>
        <fullName evidence="2">C2H2-type domain-containing protein</fullName>
    </recommendedName>
</protein>
<dbReference type="OrthoDB" id="8922241at2759"/>
<evidence type="ECO:0000313" key="3">
    <source>
        <dbReference type="EMBL" id="KXS13719.1"/>
    </source>
</evidence>
<reference evidence="3 4" key="1">
    <citation type="journal article" date="2015" name="Genome Biol. Evol.">
        <title>Phylogenomic analyses indicate that early fungi evolved digesting cell walls of algal ancestors of land plants.</title>
        <authorList>
            <person name="Chang Y."/>
            <person name="Wang S."/>
            <person name="Sekimoto S."/>
            <person name="Aerts A.L."/>
            <person name="Choi C."/>
            <person name="Clum A."/>
            <person name="LaButti K.M."/>
            <person name="Lindquist E.A."/>
            <person name="Yee Ngan C."/>
            <person name="Ohm R.A."/>
            <person name="Salamov A.A."/>
            <person name="Grigoriev I.V."/>
            <person name="Spatafora J.W."/>
            <person name="Berbee M.L."/>
        </authorList>
    </citation>
    <scope>NUCLEOTIDE SEQUENCE [LARGE SCALE GENOMIC DNA]</scope>
    <source>
        <strain evidence="3 4">JEL478</strain>
    </source>
</reference>
<dbReference type="EMBL" id="KQ965775">
    <property type="protein sequence ID" value="KXS13719.1"/>
    <property type="molecule type" value="Genomic_DNA"/>
</dbReference>
<dbReference type="SUPFAM" id="SSF57667">
    <property type="entry name" value="beta-beta-alpha zinc fingers"/>
    <property type="match status" value="1"/>
</dbReference>
<organism evidence="3 4">
    <name type="scientific">Gonapodya prolifera (strain JEL478)</name>
    <name type="common">Monoblepharis prolifera</name>
    <dbReference type="NCBI Taxonomy" id="1344416"/>
    <lineage>
        <taxon>Eukaryota</taxon>
        <taxon>Fungi</taxon>
        <taxon>Fungi incertae sedis</taxon>
        <taxon>Chytridiomycota</taxon>
        <taxon>Chytridiomycota incertae sedis</taxon>
        <taxon>Monoblepharidomycetes</taxon>
        <taxon>Monoblepharidales</taxon>
        <taxon>Gonapodyaceae</taxon>
        <taxon>Gonapodya</taxon>
    </lineage>
</organism>
<sequence length="152" mass="16880">MNSPPWNPFENSKDDRSYWCPFCQKPFTRRDVLQRHMKRTSCRLALRTASPDIVAFVLPNRGRKSASSFRNGSDPDLCTAVSRASGNHTAPRRTASTSALLNSLPSAAQIIPVVEPTSFRPHPPLPKRRSFDGPWPSVMSDETIVTISSAQS</sequence>
<evidence type="ECO:0000256" key="1">
    <source>
        <dbReference type="PROSITE-ProRule" id="PRU00042"/>
    </source>
</evidence>
<feature type="domain" description="C2H2-type" evidence="2">
    <location>
        <begin position="18"/>
        <end position="38"/>
    </location>
</feature>